<dbReference type="GeneID" id="106074240"/>
<gene>
    <name evidence="4" type="primary">LOC106074240</name>
</gene>
<evidence type="ECO:0000259" key="2">
    <source>
        <dbReference type="PROSITE" id="PS51886"/>
    </source>
</evidence>
<dbReference type="OrthoDB" id="289228at2759"/>
<evidence type="ECO:0000313" key="3">
    <source>
        <dbReference type="Proteomes" id="UP001165740"/>
    </source>
</evidence>
<evidence type="ECO:0000256" key="1">
    <source>
        <dbReference type="SAM" id="MobiDB-lite"/>
    </source>
</evidence>
<feature type="region of interest" description="Disordered" evidence="1">
    <location>
        <begin position="1"/>
        <end position="44"/>
    </location>
</feature>
<sequence length="491" mass="55923">MGNQITLKGSVHRKNAPQIPGEDQADGEGGEYEPSQAHISRKKSRQNQTVALIKLFEKLELTADGDNAHPGELTKATFENAFQGPLHRFGKLMYLQMMSSGTTTNRERITREQFVKAGREILKMFDEKTVVKYYFYLFASSKEFMTKEDAKNMFEISFALTLSLSKILYQEDERDPRVFSAMVTGLFGINTEVGLDEFNKWLNESCPHLFHCVHNWVCQILTGSSLPVEMEMARVPHLEGHTAENNCTSMAILWLLSLTLPPIYTKQPGPVKPEGACNVTKDPMVTSMLLLRKIARLPEVQSWKLLYNSDNHGMSINRFNNHVSAYHAPTVSFFAFEGRNLYCLAIDRGWVEGPNRFGGADCRLIQLLPVYRVNQVGEKMVRWTEFSREIPKGITIGCEGKTQVLRLAEDFDKIFHYDVPCELHKIEVWGCGAETALKAQESQRKWEASAVRKEQSRKLRPEAYGESWNDNPDKQILQWGGVDVGNHSYNR</sequence>
<reference evidence="4" key="1">
    <citation type="submission" date="2025-08" db="UniProtKB">
        <authorList>
            <consortium name="RefSeq"/>
        </authorList>
    </citation>
    <scope>IDENTIFICATION</scope>
</reference>
<dbReference type="PROSITE" id="PS51886">
    <property type="entry name" value="TLDC"/>
    <property type="match status" value="1"/>
</dbReference>
<dbReference type="RefSeq" id="XP_055862991.1">
    <property type="nucleotide sequence ID" value="XM_056007016.1"/>
</dbReference>
<protein>
    <submittedName>
        <fullName evidence="4">Uncharacterized protein LOC106074240</fullName>
    </submittedName>
</protein>
<dbReference type="SMART" id="SM00584">
    <property type="entry name" value="TLDc"/>
    <property type="match status" value="1"/>
</dbReference>
<dbReference type="OMA" id="EHGTGAN"/>
<dbReference type="Proteomes" id="UP001165740">
    <property type="component" value="Chromosome 12"/>
</dbReference>
<proteinExistence type="predicted"/>
<evidence type="ECO:0000313" key="4">
    <source>
        <dbReference type="RefSeq" id="XP_055862991.1"/>
    </source>
</evidence>
<organism evidence="3 4">
    <name type="scientific">Biomphalaria glabrata</name>
    <name type="common">Bloodfluke planorb</name>
    <name type="synonym">Freshwater snail</name>
    <dbReference type="NCBI Taxonomy" id="6526"/>
    <lineage>
        <taxon>Eukaryota</taxon>
        <taxon>Metazoa</taxon>
        <taxon>Spiralia</taxon>
        <taxon>Lophotrochozoa</taxon>
        <taxon>Mollusca</taxon>
        <taxon>Gastropoda</taxon>
        <taxon>Heterobranchia</taxon>
        <taxon>Euthyneura</taxon>
        <taxon>Panpulmonata</taxon>
        <taxon>Hygrophila</taxon>
        <taxon>Lymnaeoidea</taxon>
        <taxon>Planorbidae</taxon>
        <taxon>Biomphalaria</taxon>
    </lineage>
</organism>
<dbReference type="Pfam" id="PF07534">
    <property type="entry name" value="TLD"/>
    <property type="match status" value="1"/>
</dbReference>
<dbReference type="InterPro" id="IPR006571">
    <property type="entry name" value="TLDc_dom"/>
</dbReference>
<accession>A0A9W2YK05</accession>
<keyword evidence="3" id="KW-1185">Reference proteome</keyword>
<name>A0A9W2YK05_BIOGL</name>
<feature type="domain" description="TLDc" evidence="2">
    <location>
        <begin position="279"/>
        <end position="432"/>
    </location>
</feature>
<dbReference type="AlphaFoldDB" id="A0A9W2YK05"/>